<evidence type="ECO:0000256" key="2">
    <source>
        <dbReference type="SAM" id="SignalP"/>
    </source>
</evidence>
<evidence type="ECO:0000259" key="3">
    <source>
        <dbReference type="Pfam" id="PF01364"/>
    </source>
</evidence>
<feature type="signal peptide" evidence="2">
    <location>
        <begin position="1"/>
        <end position="23"/>
    </location>
</feature>
<accession>A0ABP8FW51</accession>
<feature type="chain" id="PRO_5045598135" evidence="2">
    <location>
        <begin position="24"/>
        <end position="1285"/>
    </location>
</feature>
<dbReference type="SUPFAM" id="SSF52129">
    <property type="entry name" value="Caspase-like"/>
    <property type="match status" value="1"/>
</dbReference>
<dbReference type="NCBIfam" id="NF033707">
    <property type="entry name" value="T9SS_sortase"/>
    <property type="match status" value="1"/>
</dbReference>
<dbReference type="InterPro" id="IPR001769">
    <property type="entry name" value="Gingipain"/>
</dbReference>
<dbReference type="InterPro" id="IPR029030">
    <property type="entry name" value="Caspase-like_dom_sf"/>
</dbReference>
<comment type="caution">
    <text evidence="4">The sequence shown here is derived from an EMBL/GenBank/DDBJ whole genome shotgun (WGS) entry which is preliminary data.</text>
</comment>
<evidence type="ECO:0000313" key="5">
    <source>
        <dbReference type="Proteomes" id="UP001501844"/>
    </source>
</evidence>
<dbReference type="RefSeq" id="WP_345168117.1">
    <property type="nucleotide sequence ID" value="NZ_BAABGX010000003.1"/>
</dbReference>
<name>A0ABP8FW51_9BACT</name>
<dbReference type="CDD" id="cd02258">
    <property type="entry name" value="Peptidase_C25_N"/>
    <property type="match status" value="1"/>
</dbReference>
<dbReference type="EMBL" id="BAABGX010000003">
    <property type="protein sequence ID" value="GAA4311995.1"/>
    <property type="molecule type" value="Genomic_DNA"/>
</dbReference>
<dbReference type="InterPro" id="IPR029031">
    <property type="entry name" value="Gingipain_N_sf"/>
</dbReference>
<proteinExistence type="predicted"/>
<dbReference type="Gene3D" id="2.60.40.4070">
    <property type="match status" value="1"/>
</dbReference>
<protein>
    <submittedName>
        <fullName evidence="4">Type IX secretion system sortase PorU</fullName>
    </submittedName>
</protein>
<dbReference type="Proteomes" id="UP001501844">
    <property type="component" value="Unassembled WGS sequence"/>
</dbReference>
<evidence type="ECO:0000313" key="4">
    <source>
        <dbReference type="EMBL" id="GAA4311995.1"/>
    </source>
</evidence>
<reference evidence="5" key="1">
    <citation type="journal article" date="2019" name="Int. J. Syst. Evol. Microbiol.">
        <title>The Global Catalogue of Microorganisms (GCM) 10K type strain sequencing project: providing services to taxonomists for standard genome sequencing and annotation.</title>
        <authorList>
            <consortium name="The Broad Institute Genomics Platform"/>
            <consortium name="The Broad Institute Genome Sequencing Center for Infectious Disease"/>
            <person name="Wu L."/>
            <person name="Ma J."/>
        </authorList>
    </citation>
    <scope>NUCLEOTIDE SEQUENCE [LARGE SCALE GENOMIC DNA]</scope>
    <source>
        <strain evidence="5">JCM 17917</strain>
    </source>
</reference>
<gene>
    <name evidence="4" type="primary">porU</name>
    <name evidence="4" type="ORF">GCM10023183_30870</name>
</gene>
<evidence type="ECO:0000256" key="1">
    <source>
        <dbReference type="ARBA" id="ARBA00022729"/>
    </source>
</evidence>
<feature type="domain" description="Gingipain" evidence="3">
    <location>
        <begin position="553"/>
        <end position="924"/>
    </location>
</feature>
<sequence>MHLFRNLLIGLCLWVFPAAAVFAQQEEPRTITWRSTPATGTTGKSISTHPTFEEASYSQPGALPFYDFTIPGVAVSSVEFTHQEFTSLPSSFLGSFPKNSLKTDITPQVSTGTSNRQTISTVSFQPYRLNAQTGAVELLVKFSYRYRAGSPPAPASRKTGGAVPQPLRGNVTRSVLSSGEWFKIGVPATGMYKLDRAALQSMGVNVQNLNPRFLRLFGNGGGMLPQANSAPRPDDLTENAIWVEGQQDGAFDANDYLLFYGQGPSTWAVSTAGGAPFVHSKNLFSDTTYYYLTVGPTEGKRVASRVSVPGSYPVVSSFDERWHHEVDSKNMIQSGREWYGEEFNAFTQQNPFTFSASDLVPSSLLYLSSAVMGSSPETSSFKVSLNGSVLGEHFMQGYDAGDPYHDAGFNNSKTFVQNLNSLAYSGELAVSYAFQPGRSSSAVGYLNYFSLFAQRQLKLYGSQTTFRSMASLQQPVTTYQIGNVPASAQIWDVTNVTEPVQQVFAGGQFSATSTELREFIAFTGNSFPAPAFIGKVANQNLHSLNTAGDLDLVILAPPAFLPQAQRLAAHRRSRNGLQVEVVSLPQVFEEFASGQRDWTAIRDFMKMLYDRSQKQGEQQLNLLLLGDASYDPRFRINASAHLVPIYQSRESLHPVFSYSSDDYFGLLDAHEGEWSETNFSAQEMLDIGIGRLPAKTSAEADLLVDKILKYESEASKGNWRNRLVFLADDGEVNEHLGDAENLSAYVEKNHPAYLSQKLYLDLYPQISVPNGKRSPATNKALQDAIEKGALLVNYTGHGNEVSLADEQILTINEILAWKNPDKLTFLLTATCEIGRYDDPRRNSGAETALLHPGGGAVGLLTTTRPVYSDGNRKLNISFFQAAFTPLASGAMPTLGYLTRYTKNNSLSQVNNRNFALLGDPTMRLAYPALTVAVTHVNGKPASTATTDTLHALSKVVLQGQVTDAQGQIAQAFQGKVHVSVYDKPNTISTLGDQDPVRKVTIRDNLLYDGIASVQNGLFQITFVVPKDINYQIGQGKVHLYALSSTTDGNGASFVPVGGADAQVAADNSIPQIQLYMNDESFVSGGTTGSNAVLLAHLSDENGINTAGAGIGHEITAILDDKTSDPLVLNDFYTADLDSYQSGKVRYSLKNLSPGPHSLQLKAWDTHNNSALARIEFIVASTEKLALDHVFNIPNPFLEKTTFHFDHNRSGQELDILIQIFTVSGILVKTLHGTSTGSSHFSDLTWDGRDDYNGKLGKGVYIYKVNVRSRVDGSSTSTFEKLVLLK</sequence>
<organism evidence="4 5">
    <name type="scientific">Nibribacter koreensis</name>
    <dbReference type="NCBI Taxonomy" id="1084519"/>
    <lineage>
        <taxon>Bacteria</taxon>
        <taxon>Pseudomonadati</taxon>
        <taxon>Bacteroidota</taxon>
        <taxon>Cytophagia</taxon>
        <taxon>Cytophagales</taxon>
        <taxon>Hymenobacteraceae</taxon>
        <taxon>Nibribacter</taxon>
    </lineage>
</organism>
<dbReference type="Gene3D" id="3.40.50.1460">
    <property type="match status" value="1"/>
</dbReference>
<keyword evidence="1 2" id="KW-0732">Signal</keyword>
<keyword evidence="5" id="KW-1185">Reference proteome</keyword>
<dbReference type="Gene3D" id="3.40.50.10390">
    <property type="entry name" value="Gingipain r, domain 1"/>
    <property type="match status" value="1"/>
</dbReference>
<dbReference type="Pfam" id="PF01364">
    <property type="entry name" value="Peptidase_C25"/>
    <property type="match status" value="1"/>
</dbReference>